<organism evidence="1 2">
    <name type="scientific">Obba rivulosa</name>
    <dbReference type="NCBI Taxonomy" id="1052685"/>
    <lineage>
        <taxon>Eukaryota</taxon>
        <taxon>Fungi</taxon>
        <taxon>Dikarya</taxon>
        <taxon>Basidiomycota</taxon>
        <taxon>Agaricomycotina</taxon>
        <taxon>Agaricomycetes</taxon>
        <taxon>Polyporales</taxon>
        <taxon>Gelatoporiaceae</taxon>
        <taxon>Obba</taxon>
    </lineage>
</organism>
<dbReference type="Proteomes" id="UP000250043">
    <property type="component" value="Unassembled WGS sequence"/>
</dbReference>
<name>A0A8E2DIJ2_9APHY</name>
<dbReference type="EMBL" id="KV722456">
    <property type="protein sequence ID" value="OCH88287.1"/>
    <property type="molecule type" value="Genomic_DNA"/>
</dbReference>
<accession>A0A8E2DIJ2</accession>
<reference evidence="1 2" key="1">
    <citation type="submission" date="2016-07" db="EMBL/GenBank/DDBJ databases">
        <title>Draft genome of the white-rot fungus Obba rivulosa 3A-2.</title>
        <authorList>
            <consortium name="DOE Joint Genome Institute"/>
            <person name="Miettinen O."/>
            <person name="Riley R."/>
            <person name="Acob R."/>
            <person name="Barry K."/>
            <person name="Cullen D."/>
            <person name="De Vries R."/>
            <person name="Hainaut M."/>
            <person name="Hatakka A."/>
            <person name="Henrissat B."/>
            <person name="Hilden K."/>
            <person name="Kuo R."/>
            <person name="Labutti K."/>
            <person name="Lipzen A."/>
            <person name="Makela M.R."/>
            <person name="Sandor L."/>
            <person name="Spatafora J.W."/>
            <person name="Grigoriev I.V."/>
            <person name="Hibbett D.S."/>
        </authorList>
    </citation>
    <scope>NUCLEOTIDE SEQUENCE [LARGE SCALE GENOMIC DNA]</scope>
    <source>
        <strain evidence="1 2">3A-2</strain>
    </source>
</reference>
<gene>
    <name evidence="1" type="ORF">OBBRIDRAFT_93090</name>
</gene>
<keyword evidence="2" id="KW-1185">Reference proteome</keyword>
<evidence type="ECO:0000313" key="2">
    <source>
        <dbReference type="Proteomes" id="UP000250043"/>
    </source>
</evidence>
<protein>
    <submittedName>
        <fullName evidence="1">Uncharacterized protein</fullName>
    </submittedName>
</protein>
<dbReference type="AlphaFoldDB" id="A0A8E2DIJ2"/>
<evidence type="ECO:0000313" key="1">
    <source>
        <dbReference type="EMBL" id="OCH88287.1"/>
    </source>
</evidence>
<proteinExistence type="predicted"/>
<sequence>MARRRLVERQVHSSTTPGNMVSVLDDETYLRRIDLPMKTALSTLHTLDLDMVSSEIIVHIVRSGGDSELLSSLRRAHLSTAAALSQTSLALYAITPIPTYTYRLVRNSTRPEPQKSEETTVYALDAIREQMSNFEHERAEAYVLIERCFSDWDAASAVSLGFLVTTSWILASFVKGTYEVFGYDAPLPIQAAEAAANVTGLARRFRPALCVLREQLKAVEDCLPGYSTILEISQNKLPAYGFVSKERRLLDMASRWEELHLCCVIFMANMCIPRVEVRARLSSCNLLYQERAQSSLRGATPKGESG</sequence>